<protein>
    <submittedName>
        <fullName evidence="1">Uncharacterized protein</fullName>
    </submittedName>
</protein>
<evidence type="ECO:0000313" key="1">
    <source>
        <dbReference type="EMBL" id="KYQ92733.1"/>
    </source>
</evidence>
<comment type="caution">
    <text evidence="1">The sequence shown here is derived from an EMBL/GenBank/DDBJ whole genome shotgun (WGS) entry which is preliminary data.</text>
</comment>
<sequence length="1103" mass="127879">MDWITITKLLKTQKIFPKKVDEYLKNYSFECCDSIKTEIIESTNVPYTENELVFFSKVFIKHPMDWNDSIKLLEIFDKGNRNQQLAIICVHHKNHILNSNGIVDRVFNSDNIETFDDQIKIETMNYLISIQPDHIIPSCIPLISIYEFFEKNNNILDEFIKLIEILHQRMSCQSAGQSIEWNLTAQVNKSMLVNLFGSVLSSIELNGRVLNGYCPALDFVIHGFQSLSPKEQVVLKDKIKKSLPYLIKYYNNDYHFGFYEGSSTFIKLGKIFPNISHMIMDHFKTLSSQPKVAISCVNSIKILIGDYKSFDLIEQNISTITSAIGKSVLQFDGIQKSIALDLLNYLNKQFPNSMRFSDQQVEILIKHLINIDCTDTLSQFVELFQFIVKQSPSMFVKYHKELIGYWNTSVFIWAELIDIVSTLVLQTLSKSNSDELKDFLKLDGIITFETLYRLYVRDPKNKDLINTVQLAIQSQEWEHWYYKKGRIISLLYLFKQVGDEGLNLNLKQAISTLLSSTVDITLRDLFDRSNTKGSLFTLIHLKSFVNEFLDINWILRNCFYNLEALDILCNIFIKEDTTFDTRDYLVKYLINPIKECIKKPIGTSKLFRMFPIALKYSRYIDLDNELIDIYQLAIQSELTDPIGLGKLLLGINNLESEIVNLFQMMININTSNITLKLLFINTIHNGYHFDDKTTTQLNSKIQQLDGGIPLNLHNSSDDPSKPLSSSLFVNTLEEFPNYLISKIIGMVVVSEGKSNYWKLMYKLSFVSSKFLNCVSMAAKSATCPISKRGFKPPVYKRVLNWKSKYSIIQTSPNHLADVQFSFLAYQDYKSMVYNQLVSLTVISNFKPLQPMIGLRKVIFKSTHSFREVDWVTYIDNFPNIEVIVLDLVPPGRVLFKIGSLPNLKKLSMKDSDFLDEDIRWGFEEFVKFMEKKPHIAFKVVYDPTTLTKIPIYARCIKKLKISYNLFFKKVLDYSNFSGLTTIKMEISSQNLSVPLQEFRSLKNLSLIYNSKDESAQHNGKIIEDFANILNNSTITSFHFIQSADIINEIFVLPFVNIIDKHPTITSFIYEKENFIVPQLYIFQFHTFENHSTNPQIYRFYKIR</sequence>
<gene>
    <name evidence="1" type="ORF">DLAC_06738</name>
</gene>
<name>A0A151ZFI6_TIELA</name>
<keyword evidence="2" id="KW-1185">Reference proteome</keyword>
<dbReference type="InParanoid" id="A0A151ZFI6"/>
<reference evidence="1 2" key="1">
    <citation type="submission" date="2015-12" db="EMBL/GenBank/DDBJ databases">
        <title>Dictyostelia acquired genes for synthesis and detection of signals that induce cell-type specialization by lateral gene transfer from prokaryotes.</title>
        <authorList>
            <person name="Gloeckner G."/>
            <person name="Schaap P."/>
        </authorList>
    </citation>
    <scope>NUCLEOTIDE SEQUENCE [LARGE SCALE GENOMIC DNA]</scope>
    <source>
        <strain evidence="1 2">TK</strain>
    </source>
</reference>
<dbReference type="Proteomes" id="UP000076078">
    <property type="component" value="Unassembled WGS sequence"/>
</dbReference>
<dbReference type="EMBL" id="LODT01000029">
    <property type="protein sequence ID" value="KYQ92733.1"/>
    <property type="molecule type" value="Genomic_DNA"/>
</dbReference>
<accession>A0A151ZFI6</accession>
<evidence type="ECO:0000313" key="2">
    <source>
        <dbReference type="Proteomes" id="UP000076078"/>
    </source>
</evidence>
<organism evidence="1 2">
    <name type="scientific">Tieghemostelium lacteum</name>
    <name type="common">Slime mold</name>
    <name type="synonym">Dictyostelium lacteum</name>
    <dbReference type="NCBI Taxonomy" id="361077"/>
    <lineage>
        <taxon>Eukaryota</taxon>
        <taxon>Amoebozoa</taxon>
        <taxon>Evosea</taxon>
        <taxon>Eumycetozoa</taxon>
        <taxon>Dictyostelia</taxon>
        <taxon>Dictyosteliales</taxon>
        <taxon>Raperosteliaceae</taxon>
        <taxon>Tieghemostelium</taxon>
    </lineage>
</organism>
<proteinExistence type="predicted"/>
<dbReference type="AlphaFoldDB" id="A0A151ZFI6"/>